<name>A0A835HW82_9MAGN</name>
<dbReference type="Proteomes" id="UP000631114">
    <property type="component" value="Unassembled WGS sequence"/>
</dbReference>
<evidence type="ECO:0000313" key="3">
    <source>
        <dbReference type="Proteomes" id="UP000631114"/>
    </source>
</evidence>
<evidence type="ECO:0000313" key="2">
    <source>
        <dbReference type="EMBL" id="KAF9606871.1"/>
    </source>
</evidence>
<dbReference type="EMBL" id="JADFTS010000005">
    <property type="protein sequence ID" value="KAF9606871.1"/>
    <property type="molecule type" value="Genomic_DNA"/>
</dbReference>
<sequence>MWKLLFRLSYLAPTPWHLVEKSGVSLTVISVMALKALVFLLASFLLVTSSKVSSNEEENFMEATSLTRCPAPVKAPFPKVLPPVKLQECPLLCKGTANCTLGRNIA</sequence>
<keyword evidence="1" id="KW-0472">Membrane</keyword>
<comment type="caution">
    <text evidence="2">The sequence shown here is derived from an EMBL/GenBank/DDBJ whole genome shotgun (WGS) entry which is preliminary data.</text>
</comment>
<proteinExistence type="predicted"/>
<keyword evidence="1" id="KW-0812">Transmembrane</keyword>
<keyword evidence="3" id="KW-1185">Reference proteome</keyword>
<dbReference type="OrthoDB" id="1850441at2759"/>
<gene>
    <name evidence="2" type="ORF">IFM89_029470</name>
</gene>
<protein>
    <submittedName>
        <fullName evidence="2">Uncharacterized protein</fullName>
    </submittedName>
</protein>
<evidence type="ECO:0000256" key="1">
    <source>
        <dbReference type="SAM" id="Phobius"/>
    </source>
</evidence>
<organism evidence="2 3">
    <name type="scientific">Coptis chinensis</name>
    <dbReference type="NCBI Taxonomy" id="261450"/>
    <lineage>
        <taxon>Eukaryota</taxon>
        <taxon>Viridiplantae</taxon>
        <taxon>Streptophyta</taxon>
        <taxon>Embryophyta</taxon>
        <taxon>Tracheophyta</taxon>
        <taxon>Spermatophyta</taxon>
        <taxon>Magnoliopsida</taxon>
        <taxon>Ranunculales</taxon>
        <taxon>Ranunculaceae</taxon>
        <taxon>Coptidoideae</taxon>
        <taxon>Coptis</taxon>
    </lineage>
</organism>
<keyword evidence="1" id="KW-1133">Transmembrane helix</keyword>
<feature type="transmembrane region" description="Helical" evidence="1">
    <location>
        <begin position="24"/>
        <end position="47"/>
    </location>
</feature>
<accession>A0A835HW82</accession>
<dbReference type="AlphaFoldDB" id="A0A835HW82"/>
<reference evidence="2 3" key="1">
    <citation type="submission" date="2020-10" db="EMBL/GenBank/DDBJ databases">
        <title>The Coptis chinensis genome and diversification of protoberbering-type alkaloids.</title>
        <authorList>
            <person name="Wang B."/>
            <person name="Shu S."/>
            <person name="Song C."/>
            <person name="Liu Y."/>
        </authorList>
    </citation>
    <scope>NUCLEOTIDE SEQUENCE [LARGE SCALE GENOMIC DNA]</scope>
    <source>
        <strain evidence="2">HL-2020</strain>
        <tissue evidence="2">Leaf</tissue>
    </source>
</reference>